<name>A0A1Q9JJ25_9FIRM</name>
<proteinExistence type="predicted"/>
<accession>A0A1Q9JJ25</accession>
<dbReference type="STRING" id="1261640.BHK98_09190"/>
<protein>
    <recommendedName>
        <fullName evidence="3">Mobilization protein</fullName>
    </recommendedName>
</protein>
<gene>
    <name evidence="1" type="ORF">BHK98_09190</name>
</gene>
<dbReference type="InterPro" id="IPR053842">
    <property type="entry name" value="NikA-like"/>
</dbReference>
<dbReference type="OrthoDB" id="2085075at2"/>
<comment type="caution">
    <text evidence="1">The sequence shown here is derived from an EMBL/GenBank/DDBJ whole genome shotgun (WGS) entry which is preliminary data.</text>
</comment>
<evidence type="ECO:0000313" key="1">
    <source>
        <dbReference type="EMBL" id="OLR56222.1"/>
    </source>
</evidence>
<evidence type="ECO:0008006" key="3">
    <source>
        <dbReference type="Google" id="ProtNLM"/>
    </source>
</evidence>
<dbReference type="EMBL" id="MJIE01000001">
    <property type="protein sequence ID" value="OLR56222.1"/>
    <property type="molecule type" value="Genomic_DNA"/>
</dbReference>
<keyword evidence="2" id="KW-1185">Reference proteome</keyword>
<reference evidence="1 2" key="1">
    <citation type="journal article" date="2016" name="Appl. Environ. Microbiol.">
        <title>Function and Phylogeny of Bacterial Butyryl Coenzyme A:Acetate Transferases and Their Diversity in the Proximal Colon of Swine.</title>
        <authorList>
            <person name="Trachsel J."/>
            <person name="Bayles D.O."/>
            <person name="Looft T."/>
            <person name="Levine U.Y."/>
            <person name="Allen H.K."/>
        </authorList>
    </citation>
    <scope>NUCLEOTIDE SEQUENCE [LARGE SCALE GENOMIC DNA]</scope>
    <source>
        <strain evidence="1 2">68-3-10</strain>
    </source>
</reference>
<dbReference type="Proteomes" id="UP000187404">
    <property type="component" value="Unassembled WGS sequence"/>
</dbReference>
<dbReference type="RefSeq" id="WP_075713634.1">
    <property type="nucleotide sequence ID" value="NZ_MJIE01000001.1"/>
</dbReference>
<evidence type="ECO:0000313" key="2">
    <source>
        <dbReference type="Proteomes" id="UP000187404"/>
    </source>
</evidence>
<sequence>MNRKEERIELRLSKHEKKLLLRKAQKSGMTVSDYVRQSLIHSQDGTINIIDTTPLKNAVFELTKQGVNLNQFMKFLNTYGVKVFDAGRAKQVLDRECALLLAVEDSLSALQREAEKGNVFIRIEDGGIPEEKDFQ</sequence>
<dbReference type="AlphaFoldDB" id="A0A1Q9JJ25"/>
<dbReference type="Gene3D" id="1.20.5.780">
    <property type="entry name" value="Single helix bin"/>
    <property type="match status" value="1"/>
</dbReference>
<organism evidence="1 2">
    <name type="scientific">Hornefia porci</name>
    <dbReference type="NCBI Taxonomy" id="2652292"/>
    <lineage>
        <taxon>Bacteria</taxon>
        <taxon>Bacillati</taxon>
        <taxon>Bacillota</taxon>
        <taxon>Clostridia</taxon>
        <taxon>Peptostreptococcales</taxon>
        <taxon>Anaerovoracaceae</taxon>
        <taxon>Hornefia</taxon>
    </lineage>
</organism>
<dbReference type="Pfam" id="PF21983">
    <property type="entry name" value="NikA-like"/>
    <property type="match status" value="1"/>
</dbReference>